<dbReference type="InterPro" id="IPR023090">
    <property type="entry name" value="UPF0702_alpha/beta_dom_sf"/>
</dbReference>
<keyword evidence="11" id="KW-1185">Reference proteome</keyword>
<keyword evidence="5 8" id="KW-1133">Transmembrane helix</keyword>
<evidence type="ECO:0000256" key="6">
    <source>
        <dbReference type="ARBA" id="ARBA00023136"/>
    </source>
</evidence>
<evidence type="ECO:0000256" key="2">
    <source>
        <dbReference type="ARBA" id="ARBA00006448"/>
    </source>
</evidence>
<feature type="domain" description="YetF C-terminal" evidence="9">
    <location>
        <begin position="91"/>
        <end position="157"/>
    </location>
</feature>
<dbReference type="GO" id="GO:0005886">
    <property type="term" value="C:plasma membrane"/>
    <property type="evidence" value="ECO:0007669"/>
    <property type="project" value="UniProtKB-SubCell"/>
</dbReference>
<evidence type="ECO:0000256" key="4">
    <source>
        <dbReference type="ARBA" id="ARBA00022692"/>
    </source>
</evidence>
<keyword evidence="6 8" id="KW-0472">Membrane</keyword>
<organism evidence="10 11">
    <name type="scientific">Actinopolyspora mzabensis</name>
    <dbReference type="NCBI Taxonomy" id="995066"/>
    <lineage>
        <taxon>Bacteria</taxon>
        <taxon>Bacillati</taxon>
        <taxon>Actinomycetota</taxon>
        <taxon>Actinomycetes</taxon>
        <taxon>Actinopolysporales</taxon>
        <taxon>Actinopolysporaceae</taxon>
        <taxon>Actinopolyspora</taxon>
    </lineage>
</organism>
<feature type="region of interest" description="Disordered" evidence="7">
    <location>
        <begin position="162"/>
        <end position="196"/>
    </location>
</feature>
<evidence type="ECO:0000259" key="9">
    <source>
        <dbReference type="Pfam" id="PF04239"/>
    </source>
</evidence>
<feature type="transmembrane region" description="Helical" evidence="8">
    <location>
        <begin position="6"/>
        <end position="29"/>
    </location>
</feature>
<feature type="compositionally biased region" description="Polar residues" evidence="7">
    <location>
        <begin position="167"/>
        <end position="176"/>
    </location>
</feature>
<accession>A0A1G9E697</accession>
<dbReference type="Gene3D" id="3.30.240.20">
    <property type="entry name" value="bsu07140 like domains"/>
    <property type="match status" value="1"/>
</dbReference>
<name>A0A1G9E697_ACTMZ</name>
<keyword evidence="3" id="KW-1003">Cell membrane</keyword>
<dbReference type="PANTHER" id="PTHR34582">
    <property type="entry name" value="UPF0702 TRANSMEMBRANE PROTEIN YCAP"/>
    <property type="match status" value="1"/>
</dbReference>
<feature type="transmembrane region" description="Helical" evidence="8">
    <location>
        <begin position="67"/>
        <end position="87"/>
    </location>
</feature>
<dbReference type="Proteomes" id="UP000199213">
    <property type="component" value="Unassembled WGS sequence"/>
</dbReference>
<evidence type="ECO:0000256" key="3">
    <source>
        <dbReference type="ARBA" id="ARBA00022475"/>
    </source>
</evidence>
<dbReference type="EMBL" id="FNFM01000011">
    <property type="protein sequence ID" value="SDK71588.1"/>
    <property type="molecule type" value="Genomic_DNA"/>
</dbReference>
<reference evidence="11" key="1">
    <citation type="submission" date="2016-10" db="EMBL/GenBank/DDBJ databases">
        <authorList>
            <person name="Varghese N."/>
            <person name="Submissions S."/>
        </authorList>
    </citation>
    <scope>NUCLEOTIDE SEQUENCE [LARGE SCALE GENOMIC DNA]</scope>
    <source>
        <strain evidence="11">DSM 45460</strain>
    </source>
</reference>
<evidence type="ECO:0000256" key="5">
    <source>
        <dbReference type="ARBA" id="ARBA00022989"/>
    </source>
</evidence>
<proteinExistence type="inferred from homology"/>
<comment type="similarity">
    <text evidence="2">Belongs to the UPF0702 family.</text>
</comment>
<evidence type="ECO:0000256" key="7">
    <source>
        <dbReference type="SAM" id="MobiDB-lite"/>
    </source>
</evidence>
<gene>
    <name evidence="10" type="ORF">SAMN04487820_111145</name>
</gene>
<evidence type="ECO:0000313" key="11">
    <source>
        <dbReference type="Proteomes" id="UP000199213"/>
    </source>
</evidence>
<comment type="subcellular location">
    <subcellularLocation>
        <location evidence="1">Cell membrane</location>
        <topology evidence="1">Multi-pass membrane protein</topology>
    </subcellularLocation>
</comment>
<dbReference type="PANTHER" id="PTHR34582:SF6">
    <property type="entry name" value="UPF0702 TRANSMEMBRANE PROTEIN YCAP"/>
    <property type="match status" value="1"/>
</dbReference>
<evidence type="ECO:0000256" key="8">
    <source>
        <dbReference type="SAM" id="Phobius"/>
    </source>
</evidence>
<keyword evidence="4 8" id="KW-0812">Transmembrane</keyword>
<evidence type="ECO:0000313" key="10">
    <source>
        <dbReference type="EMBL" id="SDK71588.1"/>
    </source>
</evidence>
<dbReference type="InterPro" id="IPR007353">
    <property type="entry name" value="DUF421"/>
</dbReference>
<dbReference type="AlphaFoldDB" id="A0A1G9E697"/>
<feature type="compositionally biased region" description="Polar residues" evidence="7">
    <location>
        <begin position="187"/>
        <end position="196"/>
    </location>
</feature>
<protein>
    <recommendedName>
        <fullName evidence="9">YetF C-terminal domain-containing protein</fullName>
    </recommendedName>
</protein>
<evidence type="ECO:0000256" key="1">
    <source>
        <dbReference type="ARBA" id="ARBA00004651"/>
    </source>
</evidence>
<dbReference type="Pfam" id="PF04239">
    <property type="entry name" value="DUF421"/>
    <property type="match status" value="1"/>
</dbReference>
<sequence>MFSGLITSWQALVLVVISTLGIYVAMIIFSRVAGLRSFSQMTNFDFAATVAFGSIMATTAVSSGVSLLQGIIALGMLLAAQTSIAALRKRGSFERLTDNRPLLLMDGREELSRNLERAQMTRDDLYSKLRLAGVTHLEQVQAVVLETTGEVSVLTVDPNGRSLENRMLSSVETSPESPRHAPPDPPNRNSSGQQDT</sequence>